<dbReference type="RefSeq" id="WP_020757783.1">
    <property type="nucleotide sequence ID" value="NZ_KQ961848.1"/>
</dbReference>
<protein>
    <submittedName>
        <fullName evidence="1">Uncharacterized protein</fullName>
    </submittedName>
</protein>
<sequence>MLYSSEDQAYVLSEDCTTGSLVEEIFAILEQENEVFVKACLTVVDDFWVMIISA</sequence>
<proteinExistence type="predicted"/>
<dbReference type="Proteomes" id="UP000070505">
    <property type="component" value="Unassembled WGS sequence"/>
</dbReference>
<dbReference type="AlphaFoldDB" id="A0A135ZBY4"/>
<comment type="caution">
    <text evidence="1">The sequence shown here is derived from an EMBL/GenBank/DDBJ whole genome shotgun (WGS) entry which is preliminary data.</text>
</comment>
<reference evidence="1 2" key="1">
    <citation type="submission" date="2016-02" db="EMBL/GenBank/DDBJ databases">
        <authorList>
            <person name="Wen L."/>
            <person name="He K."/>
            <person name="Yang H."/>
        </authorList>
    </citation>
    <scope>NUCLEOTIDE SEQUENCE [LARGE SCALE GENOMIC DNA]</scope>
    <source>
        <strain evidence="1 2">CMW7778B</strain>
    </source>
</reference>
<dbReference type="PATRIC" id="fig|2702.101.peg.52"/>
<gene>
    <name evidence="1" type="ORF">HMPREF3230_00052</name>
</gene>
<evidence type="ECO:0000313" key="1">
    <source>
        <dbReference type="EMBL" id="KXI19193.1"/>
    </source>
</evidence>
<organism evidence="1 2">
    <name type="scientific">Gardnerella vaginalis</name>
    <dbReference type="NCBI Taxonomy" id="2702"/>
    <lineage>
        <taxon>Bacteria</taxon>
        <taxon>Bacillati</taxon>
        <taxon>Actinomycetota</taxon>
        <taxon>Actinomycetes</taxon>
        <taxon>Bifidobacteriales</taxon>
        <taxon>Bifidobacteriaceae</taxon>
        <taxon>Gardnerella</taxon>
    </lineage>
</organism>
<evidence type="ECO:0000313" key="2">
    <source>
        <dbReference type="Proteomes" id="UP000070505"/>
    </source>
</evidence>
<name>A0A135ZBY4_GARVA</name>
<dbReference type="EMBL" id="LSRC01000002">
    <property type="protein sequence ID" value="KXI19193.1"/>
    <property type="molecule type" value="Genomic_DNA"/>
</dbReference>
<accession>A0A135ZBY4</accession>